<sequence>MVNDARPNVDQKEKGVIRKERKYDAELEASFDSLEILYPRLSPPAFPIRMMQEFSSSIDEIVDDIIESLEVELLRRHLYRPPDFHSSENAHALIRRLVRANFGSHLDIMRTYIKRNVFDARHQLQAARLRAENRRKKLAISYIIPVDDASFPNSVELEKLQVDLVSLRRRLSRAEKERAKLRILMEQFAKTPEDDCVRDMLSCFRDGKGLEHKVQAVVLGSEALVDLIGDGREQIRRLGSLIWKVGAKNGDGEHGKFTGAPHTGWKEVGNLEFRFGAATKRIQTLGMVEMEKPGQISSVKDLEEIVKILKPTTRDR</sequence>
<evidence type="ECO:0000313" key="2">
    <source>
        <dbReference type="EMBL" id="CAD8902828.1"/>
    </source>
</evidence>
<feature type="coiled-coil region" evidence="1">
    <location>
        <begin position="157"/>
        <end position="191"/>
    </location>
</feature>
<dbReference type="EMBL" id="HBFR01041123">
    <property type="protein sequence ID" value="CAD8902828.1"/>
    <property type="molecule type" value="Transcribed_RNA"/>
</dbReference>
<name>A0A7S1C0Y6_9STRA</name>
<evidence type="ECO:0000256" key="1">
    <source>
        <dbReference type="SAM" id="Coils"/>
    </source>
</evidence>
<gene>
    <name evidence="2" type="ORF">CHYS00102_LOCUS30047</name>
</gene>
<organism evidence="2">
    <name type="scientific">Corethron hystrix</name>
    <dbReference type="NCBI Taxonomy" id="216773"/>
    <lineage>
        <taxon>Eukaryota</taxon>
        <taxon>Sar</taxon>
        <taxon>Stramenopiles</taxon>
        <taxon>Ochrophyta</taxon>
        <taxon>Bacillariophyta</taxon>
        <taxon>Coscinodiscophyceae</taxon>
        <taxon>Corethrophycidae</taxon>
        <taxon>Corethrales</taxon>
        <taxon>Corethraceae</taxon>
        <taxon>Corethron</taxon>
    </lineage>
</organism>
<protein>
    <submittedName>
        <fullName evidence="2">Uncharacterized protein</fullName>
    </submittedName>
</protein>
<dbReference type="AlphaFoldDB" id="A0A7S1C0Y6"/>
<accession>A0A7S1C0Y6</accession>
<proteinExistence type="predicted"/>
<reference evidence="2" key="1">
    <citation type="submission" date="2021-01" db="EMBL/GenBank/DDBJ databases">
        <authorList>
            <person name="Corre E."/>
            <person name="Pelletier E."/>
            <person name="Niang G."/>
            <person name="Scheremetjew M."/>
            <person name="Finn R."/>
            <person name="Kale V."/>
            <person name="Holt S."/>
            <person name="Cochrane G."/>
            <person name="Meng A."/>
            <person name="Brown T."/>
            <person name="Cohen L."/>
        </authorList>
    </citation>
    <scope>NUCLEOTIDE SEQUENCE</scope>
    <source>
        <strain evidence="2">308</strain>
    </source>
</reference>
<keyword evidence="1" id="KW-0175">Coiled coil</keyword>